<evidence type="ECO:0000256" key="1">
    <source>
        <dbReference type="SAM" id="MobiDB-lite"/>
    </source>
</evidence>
<gene>
    <name evidence="2" type="ORF">RHGRI_023125</name>
</gene>
<dbReference type="EMBL" id="JACTNZ010000008">
    <property type="protein sequence ID" value="KAG5535237.1"/>
    <property type="molecule type" value="Genomic_DNA"/>
</dbReference>
<dbReference type="Proteomes" id="UP000823749">
    <property type="component" value="Chromosome 8"/>
</dbReference>
<keyword evidence="3" id="KW-1185">Reference proteome</keyword>
<dbReference type="AlphaFoldDB" id="A0AAV6J4E2"/>
<sequence>MHGLLEEVVDTIEAGGDGLIVEGGRRNQDEGQEGLSSKAGDEIRIMPLDARLS</sequence>
<protein>
    <submittedName>
        <fullName evidence="2">Uncharacterized protein</fullName>
    </submittedName>
</protein>
<organism evidence="2 3">
    <name type="scientific">Rhododendron griersonianum</name>
    <dbReference type="NCBI Taxonomy" id="479676"/>
    <lineage>
        <taxon>Eukaryota</taxon>
        <taxon>Viridiplantae</taxon>
        <taxon>Streptophyta</taxon>
        <taxon>Embryophyta</taxon>
        <taxon>Tracheophyta</taxon>
        <taxon>Spermatophyta</taxon>
        <taxon>Magnoliopsida</taxon>
        <taxon>eudicotyledons</taxon>
        <taxon>Gunneridae</taxon>
        <taxon>Pentapetalae</taxon>
        <taxon>asterids</taxon>
        <taxon>Ericales</taxon>
        <taxon>Ericaceae</taxon>
        <taxon>Ericoideae</taxon>
        <taxon>Rhodoreae</taxon>
        <taxon>Rhododendron</taxon>
    </lineage>
</organism>
<proteinExistence type="predicted"/>
<comment type="caution">
    <text evidence="2">The sequence shown here is derived from an EMBL/GenBank/DDBJ whole genome shotgun (WGS) entry which is preliminary data.</text>
</comment>
<accession>A0AAV6J4E2</accession>
<evidence type="ECO:0000313" key="3">
    <source>
        <dbReference type="Proteomes" id="UP000823749"/>
    </source>
</evidence>
<feature type="region of interest" description="Disordered" evidence="1">
    <location>
        <begin position="16"/>
        <end position="42"/>
    </location>
</feature>
<name>A0AAV6J4E2_9ERIC</name>
<reference evidence="2" key="1">
    <citation type="submission" date="2020-08" db="EMBL/GenBank/DDBJ databases">
        <title>Plant Genome Project.</title>
        <authorList>
            <person name="Zhang R.-G."/>
        </authorList>
    </citation>
    <scope>NUCLEOTIDE SEQUENCE</scope>
    <source>
        <strain evidence="2">WSP0</strain>
        <tissue evidence="2">Leaf</tissue>
    </source>
</reference>
<evidence type="ECO:0000313" key="2">
    <source>
        <dbReference type="EMBL" id="KAG5535237.1"/>
    </source>
</evidence>